<dbReference type="AlphaFoldDB" id="A0AA35MG34"/>
<accession>A0AA35MG34</accession>
<evidence type="ECO:0000256" key="1">
    <source>
        <dbReference type="SAM" id="MobiDB-lite"/>
    </source>
</evidence>
<gene>
    <name evidence="3" type="ORF">CCHLO57077_00015916</name>
</gene>
<feature type="compositionally biased region" description="Basic and acidic residues" evidence="1">
    <location>
        <begin position="117"/>
        <end position="140"/>
    </location>
</feature>
<feature type="compositionally biased region" description="Basic residues" evidence="1">
    <location>
        <begin position="141"/>
        <end position="160"/>
    </location>
</feature>
<sequence length="160" mass="17564">MISIAHGAISVAVLMMAHNAMAATPQAENVAVQARDIWDGSDTYSAGYDKRSFSQRSLEDDEVAARARDALQTRSDLARVNKRFLMHALKGVLKGAVKATKSDGPCYGKGPKCYKQEKALQEKKAREKKNPKPKPKPNEKKKPKGLGKSKGKKGRRSLLM</sequence>
<feature type="region of interest" description="Disordered" evidence="1">
    <location>
        <begin position="117"/>
        <end position="160"/>
    </location>
</feature>
<reference evidence="3" key="1">
    <citation type="submission" date="2023-01" db="EMBL/GenBank/DDBJ databases">
        <authorList>
            <person name="Piombo E."/>
        </authorList>
    </citation>
    <scope>NUCLEOTIDE SEQUENCE</scope>
</reference>
<dbReference type="Proteomes" id="UP001160390">
    <property type="component" value="Unassembled WGS sequence"/>
</dbReference>
<keyword evidence="2" id="KW-0732">Signal</keyword>
<proteinExistence type="predicted"/>
<evidence type="ECO:0000313" key="3">
    <source>
        <dbReference type="EMBL" id="CAI6095914.1"/>
    </source>
</evidence>
<evidence type="ECO:0000313" key="4">
    <source>
        <dbReference type="Proteomes" id="UP001160390"/>
    </source>
</evidence>
<keyword evidence="4" id="KW-1185">Reference proteome</keyword>
<evidence type="ECO:0000256" key="2">
    <source>
        <dbReference type="SAM" id="SignalP"/>
    </source>
</evidence>
<dbReference type="EMBL" id="CABFNP030001271">
    <property type="protein sequence ID" value="CAI6095914.1"/>
    <property type="molecule type" value="Genomic_DNA"/>
</dbReference>
<feature type="signal peptide" evidence="2">
    <location>
        <begin position="1"/>
        <end position="22"/>
    </location>
</feature>
<comment type="caution">
    <text evidence="3">The sequence shown here is derived from an EMBL/GenBank/DDBJ whole genome shotgun (WGS) entry which is preliminary data.</text>
</comment>
<feature type="chain" id="PRO_5041345258" evidence="2">
    <location>
        <begin position="23"/>
        <end position="160"/>
    </location>
</feature>
<organism evidence="3 4">
    <name type="scientific">Clonostachys chloroleuca</name>
    <dbReference type="NCBI Taxonomy" id="1926264"/>
    <lineage>
        <taxon>Eukaryota</taxon>
        <taxon>Fungi</taxon>
        <taxon>Dikarya</taxon>
        <taxon>Ascomycota</taxon>
        <taxon>Pezizomycotina</taxon>
        <taxon>Sordariomycetes</taxon>
        <taxon>Hypocreomycetidae</taxon>
        <taxon>Hypocreales</taxon>
        <taxon>Bionectriaceae</taxon>
        <taxon>Clonostachys</taxon>
    </lineage>
</organism>
<name>A0AA35MG34_9HYPO</name>
<protein>
    <submittedName>
        <fullName evidence="3">Uncharacterized protein</fullName>
    </submittedName>
</protein>